<evidence type="ECO:0000256" key="1">
    <source>
        <dbReference type="SAM" id="Phobius"/>
    </source>
</evidence>
<evidence type="ECO:0000313" key="2">
    <source>
        <dbReference type="EMBL" id="MBC5678780.1"/>
    </source>
</evidence>
<dbReference type="RefSeq" id="WP_186992527.1">
    <property type="nucleotide sequence ID" value="NZ_JACOOS010000022.1"/>
</dbReference>
<feature type="transmembrane region" description="Helical" evidence="1">
    <location>
        <begin position="37"/>
        <end position="55"/>
    </location>
</feature>
<keyword evidence="1" id="KW-1133">Transmembrane helix</keyword>
<dbReference type="Proteomes" id="UP000635828">
    <property type="component" value="Unassembled WGS sequence"/>
</dbReference>
<keyword evidence="3" id="KW-1185">Reference proteome</keyword>
<accession>A0ABR7FUA0</accession>
<dbReference type="EMBL" id="JACOOS010000022">
    <property type="protein sequence ID" value="MBC5678780.1"/>
    <property type="molecule type" value="Genomic_DNA"/>
</dbReference>
<reference evidence="2 3" key="1">
    <citation type="submission" date="2020-08" db="EMBL/GenBank/DDBJ databases">
        <title>Genome public.</title>
        <authorList>
            <person name="Liu C."/>
            <person name="Sun Q."/>
        </authorList>
    </citation>
    <scope>NUCLEOTIDE SEQUENCE [LARGE SCALE GENOMIC DNA]</scope>
    <source>
        <strain evidence="2 3">NSJ-7</strain>
    </source>
</reference>
<protein>
    <submittedName>
        <fullName evidence="2">Uncharacterized protein</fullName>
    </submittedName>
</protein>
<name>A0ABR7FUA0_9FIRM</name>
<comment type="caution">
    <text evidence="2">The sequence shown here is derived from an EMBL/GenBank/DDBJ whole genome shotgun (WGS) entry which is preliminary data.</text>
</comment>
<gene>
    <name evidence="2" type="ORF">H8S22_14735</name>
</gene>
<sequence>MTILISVDQYSAVGLVLTAKSIARYDKISKDQIFAEYYLLGTLLSAICSIVVATLI</sequence>
<evidence type="ECO:0000313" key="3">
    <source>
        <dbReference type="Proteomes" id="UP000635828"/>
    </source>
</evidence>
<proteinExistence type="predicted"/>
<keyword evidence="1" id="KW-0472">Membrane</keyword>
<organism evidence="2 3">
    <name type="scientific">Anaerostipes hominis</name>
    <name type="common">ex Liu et al. 2021</name>
    <dbReference type="NCBI Taxonomy" id="2763018"/>
    <lineage>
        <taxon>Bacteria</taxon>
        <taxon>Bacillati</taxon>
        <taxon>Bacillota</taxon>
        <taxon>Clostridia</taxon>
        <taxon>Lachnospirales</taxon>
        <taxon>Lachnospiraceae</taxon>
        <taxon>Anaerostipes</taxon>
    </lineage>
</organism>
<keyword evidence="1" id="KW-0812">Transmembrane</keyword>